<proteinExistence type="predicted"/>
<dbReference type="EMBL" id="VUNS01000011">
    <property type="protein sequence ID" value="MST97608.1"/>
    <property type="molecule type" value="Genomic_DNA"/>
</dbReference>
<dbReference type="RefSeq" id="WP_154418601.1">
    <property type="nucleotide sequence ID" value="NZ_VUNS01000011.1"/>
</dbReference>
<protein>
    <recommendedName>
        <fullName evidence="3">HK97 family phage prohead protease</fullName>
    </recommendedName>
</protein>
<dbReference type="Proteomes" id="UP000435649">
    <property type="component" value="Unassembled WGS sequence"/>
</dbReference>
<evidence type="ECO:0008006" key="3">
    <source>
        <dbReference type="Google" id="ProtNLM"/>
    </source>
</evidence>
<evidence type="ECO:0000313" key="1">
    <source>
        <dbReference type="EMBL" id="MST97608.1"/>
    </source>
</evidence>
<gene>
    <name evidence="1" type="ORF">FYJ85_11220</name>
</gene>
<name>A0A844G532_9BACT</name>
<reference evidence="1 2" key="1">
    <citation type="submission" date="2019-08" db="EMBL/GenBank/DDBJ databases">
        <title>In-depth cultivation of the pig gut microbiome towards novel bacterial diversity and tailored functional studies.</title>
        <authorList>
            <person name="Wylensek D."/>
            <person name="Hitch T.C.A."/>
            <person name="Clavel T."/>
        </authorList>
    </citation>
    <scope>NUCLEOTIDE SEQUENCE [LARGE SCALE GENOMIC DNA]</scope>
    <source>
        <strain evidence="1 2">BBE-744-WT-12</strain>
    </source>
</reference>
<comment type="caution">
    <text evidence="1">The sequence shown here is derived from an EMBL/GenBank/DDBJ whole genome shotgun (WGS) entry which is preliminary data.</text>
</comment>
<dbReference type="AlphaFoldDB" id="A0A844G532"/>
<organism evidence="1 2">
    <name type="scientific">Victivallis lenta</name>
    <dbReference type="NCBI Taxonomy" id="2606640"/>
    <lineage>
        <taxon>Bacteria</taxon>
        <taxon>Pseudomonadati</taxon>
        <taxon>Lentisphaerota</taxon>
        <taxon>Lentisphaeria</taxon>
        <taxon>Victivallales</taxon>
        <taxon>Victivallaceae</taxon>
        <taxon>Victivallis</taxon>
    </lineage>
</organism>
<accession>A0A844G532</accession>
<sequence>MMKLKIKSEFRSFEISAVDPEKRTATFAASSEFPVERYDYARNETYLEILSHDPGDVDLSRMIGAPVLDGHGGDVIGVVENAELIDKRMVVSVRYSDATERAREIFKDICDGIRRNVSIGYIKTAVRSCTKDQQNRRTVRFAWQPYEVSNVSIPADPTVGIGRDAEQPVFRELELPEPERKNKQNLIILT</sequence>
<evidence type="ECO:0000313" key="2">
    <source>
        <dbReference type="Proteomes" id="UP000435649"/>
    </source>
</evidence>
<keyword evidence="2" id="KW-1185">Reference proteome</keyword>